<sequence length="281" mass="29530">MKKFYSLVAFAALSTLSFGQVVISQVYGGGGNSGAKYTHDFIELFNRGSQAVTLKGHSLQYASATGSVSAANTQVLADITIQPGKYYLIQQAKGSSGTDALPTPDQVPTTALALGATNGKVALVSNVDPITDITDKDIVDFVGFGTSNEYEGSGPTAALSNTDSAQRKLKGCQDTNDNKNDFDVATAAPRNGQTAANVCTNLSTDNLTLTKAVSNTLWTNTASFNVKDKTIVEVYNINGQLVKSFEVKGVQNVDVSSLVKGTYVVKTTSNGKSSTQKVVKK</sequence>
<keyword evidence="1 2" id="KW-0732">Signal</keyword>
<dbReference type="NCBIfam" id="TIGR04183">
    <property type="entry name" value="Por_Secre_tail"/>
    <property type="match status" value="1"/>
</dbReference>
<dbReference type="SUPFAM" id="SSF74853">
    <property type="entry name" value="Lamin A/C globular tail domain"/>
    <property type="match status" value="1"/>
</dbReference>
<dbReference type="AlphaFoldDB" id="A0AAW7DHI7"/>
<dbReference type="InterPro" id="IPR001322">
    <property type="entry name" value="Lamin_tail_dom"/>
</dbReference>
<protein>
    <submittedName>
        <fullName evidence="4">Lamin tail domain-containing protein</fullName>
    </submittedName>
</protein>
<dbReference type="EMBL" id="JACALR010000003">
    <property type="protein sequence ID" value="MDM1551148.1"/>
    <property type="molecule type" value="Genomic_DNA"/>
</dbReference>
<dbReference type="Proteomes" id="UP001173578">
    <property type="component" value="Unassembled WGS sequence"/>
</dbReference>
<dbReference type="InterPro" id="IPR036415">
    <property type="entry name" value="Lamin_tail_dom_sf"/>
</dbReference>
<reference evidence="4" key="1">
    <citation type="submission" date="2020-06" db="EMBL/GenBank/DDBJ databases">
        <authorList>
            <person name="Dong N."/>
        </authorList>
    </citation>
    <scope>NUCLEOTIDE SEQUENCE</scope>
    <source>
        <strain evidence="4">210</strain>
    </source>
</reference>
<reference evidence="4" key="2">
    <citation type="journal article" date="2022" name="Sci. Total Environ.">
        <title>Prevalence, transmission, and molecular epidemiology of tet(X)-positive bacteria among humans, animals, and environmental niches in China: An epidemiological, and genomic-based study.</title>
        <authorList>
            <person name="Dong N."/>
            <person name="Zeng Y."/>
            <person name="Cai C."/>
            <person name="Sun C."/>
            <person name="Lu J."/>
            <person name="Liu C."/>
            <person name="Zhou H."/>
            <person name="Sun Q."/>
            <person name="Shu L."/>
            <person name="Wang H."/>
            <person name="Wang Y."/>
            <person name="Wang S."/>
            <person name="Wu C."/>
            <person name="Chan E.W."/>
            <person name="Chen G."/>
            <person name="Shen Z."/>
            <person name="Chen S."/>
            <person name="Zhang R."/>
        </authorList>
    </citation>
    <scope>NUCLEOTIDE SEQUENCE</scope>
    <source>
        <strain evidence="4">210</strain>
    </source>
</reference>
<feature type="signal peptide" evidence="2">
    <location>
        <begin position="1"/>
        <end position="19"/>
    </location>
</feature>
<feature type="domain" description="LTD" evidence="3">
    <location>
        <begin position="14"/>
        <end position="146"/>
    </location>
</feature>
<evidence type="ECO:0000313" key="4">
    <source>
        <dbReference type="EMBL" id="MDM1551148.1"/>
    </source>
</evidence>
<evidence type="ECO:0000256" key="1">
    <source>
        <dbReference type="ARBA" id="ARBA00022729"/>
    </source>
</evidence>
<evidence type="ECO:0000256" key="2">
    <source>
        <dbReference type="SAM" id="SignalP"/>
    </source>
</evidence>
<feature type="chain" id="PRO_5043756557" evidence="2">
    <location>
        <begin position="20"/>
        <end position="281"/>
    </location>
</feature>
<dbReference type="InterPro" id="IPR026444">
    <property type="entry name" value="Secre_tail"/>
</dbReference>
<accession>A0AAW7DHI7</accession>
<dbReference type="Pfam" id="PF00932">
    <property type="entry name" value="LTD"/>
    <property type="match status" value="1"/>
</dbReference>
<evidence type="ECO:0000313" key="5">
    <source>
        <dbReference type="Proteomes" id="UP001173578"/>
    </source>
</evidence>
<name>A0AAW7DHI7_9FLAO</name>
<proteinExistence type="predicted"/>
<dbReference type="Pfam" id="PF18962">
    <property type="entry name" value="Por_Secre_tail"/>
    <property type="match status" value="1"/>
</dbReference>
<dbReference type="PROSITE" id="PS51841">
    <property type="entry name" value="LTD"/>
    <property type="match status" value="1"/>
</dbReference>
<dbReference type="RefSeq" id="WP_286485736.1">
    <property type="nucleotide sequence ID" value="NZ_JACALR010000003.1"/>
</dbReference>
<organism evidence="4 5">
    <name type="scientific">Empedobacter falsenii</name>
    <dbReference type="NCBI Taxonomy" id="343874"/>
    <lineage>
        <taxon>Bacteria</taxon>
        <taxon>Pseudomonadati</taxon>
        <taxon>Bacteroidota</taxon>
        <taxon>Flavobacteriia</taxon>
        <taxon>Flavobacteriales</taxon>
        <taxon>Weeksellaceae</taxon>
        <taxon>Empedobacter</taxon>
    </lineage>
</organism>
<evidence type="ECO:0000259" key="3">
    <source>
        <dbReference type="PROSITE" id="PS51841"/>
    </source>
</evidence>
<comment type="caution">
    <text evidence="4">The sequence shown here is derived from an EMBL/GenBank/DDBJ whole genome shotgun (WGS) entry which is preliminary data.</text>
</comment>
<gene>
    <name evidence="4" type="ORF">HX095_07965</name>
</gene>